<name>A0ABD0UBC3_DENTH</name>
<protein>
    <recommendedName>
        <fullName evidence="3">Secreted protein</fullName>
    </recommendedName>
</protein>
<evidence type="ECO:0008006" key="3">
    <source>
        <dbReference type="Google" id="ProtNLM"/>
    </source>
</evidence>
<evidence type="ECO:0000313" key="2">
    <source>
        <dbReference type="Proteomes" id="UP001552299"/>
    </source>
</evidence>
<organism evidence="1 2">
    <name type="scientific">Dendrobium thyrsiflorum</name>
    <name type="common">Pinecone-like raceme dendrobium</name>
    <name type="synonym">Orchid</name>
    <dbReference type="NCBI Taxonomy" id="117978"/>
    <lineage>
        <taxon>Eukaryota</taxon>
        <taxon>Viridiplantae</taxon>
        <taxon>Streptophyta</taxon>
        <taxon>Embryophyta</taxon>
        <taxon>Tracheophyta</taxon>
        <taxon>Spermatophyta</taxon>
        <taxon>Magnoliopsida</taxon>
        <taxon>Liliopsida</taxon>
        <taxon>Asparagales</taxon>
        <taxon>Orchidaceae</taxon>
        <taxon>Epidendroideae</taxon>
        <taxon>Malaxideae</taxon>
        <taxon>Dendrobiinae</taxon>
        <taxon>Dendrobium</taxon>
    </lineage>
</organism>
<reference evidence="1 2" key="1">
    <citation type="journal article" date="2024" name="Plant Biotechnol. J.">
        <title>Dendrobium thyrsiflorum genome and its molecular insights into genes involved in important horticultural traits.</title>
        <authorList>
            <person name="Chen B."/>
            <person name="Wang J.Y."/>
            <person name="Zheng P.J."/>
            <person name="Li K.L."/>
            <person name="Liang Y.M."/>
            <person name="Chen X.F."/>
            <person name="Zhang C."/>
            <person name="Zhao X."/>
            <person name="He X."/>
            <person name="Zhang G.Q."/>
            <person name="Liu Z.J."/>
            <person name="Xu Q."/>
        </authorList>
    </citation>
    <scope>NUCLEOTIDE SEQUENCE [LARGE SCALE GENOMIC DNA]</scope>
    <source>
        <strain evidence="1">GZMU011</strain>
    </source>
</reference>
<dbReference type="Proteomes" id="UP001552299">
    <property type="component" value="Unassembled WGS sequence"/>
</dbReference>
<dbReference type="AlphaFoldDB" id="A0ABD0UBC3"/>
<sequence>MLTRLLGTCLALNANGVISTYSFAILCYFREAAVKCKKIVVDGQYWRGCGKRAVVDGVNGWLEASKETSSDR</sequence>
<accession>A0ABD0UBC3</accession>
<gene>
    <name evidence="1" type="ORF">M5K25_020912</name>
</gene>
<proteinExistence type="predicted"/>
<dbReference type="EMBL" id="JANQDX010000016">
    <property type="protein sequence ID" value="KAL0909993.1"/>
    <property type="molecule type" value="Genomic_DNA"/>
</dbReference>
<comment type="caution">
    <text evidence="1">The sequence shown here is derived from an EMBL/GenBank/DDBJ whole genome shotgun (WGS) entry which is preliminary data.</text>
</comment>
<keyword evidence="2" id="KW-1185">Reference proteome</keyword>
<evidence type="ECO:0000313" key="1">
    <source>
        <dbReference type="EMBL" id="KAL0909993.1"/>
    </source>
</evidence>